<dbReference type="InterPro" id="IPR050707">
    <property type="entry name" value="HTH_MetabolicPath_Reg"/>
</dbReference>
<dbReference type="InterPro" id="IPR036388">
    <property type="entry name" value="WH-like_DNA-bd_sf"/>
</dbReference>
<dbReference type="EMBL" id="VUNH01000004">
    <property type="protein sequence ID" value="MST55398.1"/>
    <property type="molecule type" value="Genomic_DNA"/>
</dbReference>
<dbReference type="PANTHER" id="PTHR30136:SF35">
    <property type="entry name" value="HTH-TYPE TRANSCRIPTIONAL REGULATOR RV1719"/>
    <property type="match status" value="1"/>
</dbReference>
<dbReference type="SUPFAM" id="SSF46785">
    <property type="entry name" value="Winged helix' DNA-binding domain"/>
    <property type="match status" value="1"/>
</dbReference>
<keyword evidence="7" id="KW-1185">Reference proteome</keyword>
<keyword evidence="3" id="KW-0804">Transcription</keyword>
<organism evidence="6 7">
    <name type="scientific">Pyramidobacter porci</name>
    <dbReference type="NCBI Taxonomy" id="2605789"/>
    <lineage>
        <taxon>Bacteria</taxon>
        <taxon>Thermotogati</taxon>
        <taxon>Synergistota</taxon>
        <taxon>Synergistia</taxon>
        <taxon>Synergistales</taxon>
        <taxon>Dethiosulfovibrionaceae</taxon>
        <taxon>Pyramidobacter</taxon>
    </lineage>
</organism>
<dbReference type="SMART" id="SM00346">
    <property type="entry name" value="HTH_ICLR"/>
    <property type="match status" value="1"/>
</dbReference>
<dbReference type="Gene3D" id="3.30.450.40">
    <property type="match status" value="1"/>
</dbReference>
<dbReference type="InterPro" id="IPR029016">
    <property type="entry name" value="GAF-like_dom_sf"/>
</dbReference>
<dbReference type="Proteomes" id="UP000473699">
    <property type="component" value="Unassembled WGS sequence"/>
</dbReference>
<dbReference type="GO" id="GO:0045892">
    <property type="term" value="P:negative regulation of DNA-templated transcription"/>
    <property type="evidence" value="ECO:0007669"/>
    <property type="project" value="TreeGrafter"/>
</dbReference>
<evidence type="ECO:0000313" key="6">
    <source>
        <dbReference type="EMBL" id="MST55398.1"/>
    </source>
</evidence>
<dbReference type="GO" id="GO:0003677">
    <property type="term" value="F:DNA binding"/>
    <property type="evidence" value="ECO:0007669"/>
    <property type="project" value="UniProtKB-KW"/>
</dbReference>
<dbReference type="Pfam" id="PF09339">
    <property type="entry name" value="HTH_IclR"/>
    <property type="match status" value="1"/>
</dbReference>
<evidence type="ECO:0000256" key="3">
    <source>
        <dbReference type="ARBA" id="ARBA00023163"/>
    </source>
</evidence>
<dbReference type="AlphaFoldDB" id="A0A6L5YBH1"/>
<dbReference type="InterPro" id="IPR005471">
    <property type="entry name" value="Tscrpt_reg_IclR_N"/>
</dbReference>
<proteinExistence type="predicted"/>
<dbReference type="PROSITE" id="PS51078">
    <property type="entry name" value="ICLR_ED"/>
    <property type="match status" value="1"/>
</dbReference>
<evidence type="ECO:0000259" key="5">
    <source>
        <dbReference type="PROSITE" id="PS51078"/>
    </source>
</evidence>
<dbReference type="Pfam" id="PF01614">
    <property type="entry name" value="IclR_C"/>
    <property type="match status" value="1"/>
</dbReference>
<dbReference type="RefSeq" id="WP_154528498.1">
    <property type="nucleotide sequence ID" value="NZ_VUNH01000004.1"/>
</dbReference>
<dbReference type="GO" id="GO:0003700">
    <property type="term" value="F:DNA-binding transcription factor activity"/>
    <property type="evidence" value="ECO:0007669"/>
    <property type="project" value="TreeGrafter"/>
</dbReference>
<dbReference type="Gene3D" id="1.10.10.10">
    <property type="entry name" value="Winged helix-like DNA-binding domain superfamily/Winged helix DNA-binding domain"/>
    <property type="match status" value="1"/>
</dbReference>
<sequence>MKSHSERTGLVQSIERAFSIIEALKEHQELGIAELSAQLSLDRSTVHRLLATLRVLGYVNQNRENFKYSNSLKFFDIGHSVVRSLGLGRIAMPFMKALAEETQVGINLAVMESYSVVYIEKIESQSTIRATLPLGVYMPAYCTGLGKMLLSCMDEKEIRDVFRSSDEAASRSTPHDNIKLRRYTANTITNLDLLCEELANIRKRGYSLDDEEYISGLYCIAVPIRDYQGRTVAAMSAVLLKIIGTDIQSKAQDVLKKLIAAAGSISAALGYH</sequence>
<name>A0A6L5YBH1_9BACT</name>
<evidence type="ECO:0000256" key="2">
    <source>
        <dbReference type="ARBA" id="ARBA00023125"/>
    </source>
</evidence>
<keyword evidence="2" id="KW-0238">DNA-binding</keyword>
<dbReference type="InterPro" id="IPR014757">
    <property type="entry name" value="Tscrpt_reg_IclR_C"/>
</dbReference>
<evidence type="ECO:0000256" key="1">
    <source>
        <dbReference type="ARBA" id="ARBA00023015"/>
    </source>
</evidence>
<dbReference type="SUPFAM" id="SSF55781">
    <property type="entry name" value="GAF domain-like"/>
    <property type="match status" value="1"/>
</dbReference>
<dbReference type="PANTHER" id="PTHR30136">
    <property type="entry name" value="HELIX-TURN-HELIX TRANSCRIPTIONAL REGULATOR, ICLR FAMILY"/>
    <property type="match status" value="1"/>
</dbReference>
<evidence type="ECO:0000313" key="7">
    <source>
        <dbReference type="Proteomes" id="UP000473699"/>
    </source>
</evidence>
<keyword evidence="1" id="KW-0805">Transcription regulation</keyword>
<feature type="domain" description="HTH iclR-type" evidence="4">
    <location>
        <begin position="11"/>
        <end position="72"/>
    </location>
</feature>
<dbReference type="InterPro" id="IPR036390">
    <property type="entry name" value="WH_DNA-bd_sf"/>
</dbReference>
<evidence type="ECO:0000259" key="4">
    <source>
        <dbReference type="PROSITE" id="PS51077"/>
    </source>
</evidence>
<comment type="caution">
    <text evidence="6">The sequence shown here is derived from an EMBL/GenBank/DDBJ whole genome shotgun (WGS) entry which is preliminary data.</text>
</comment>
<protein>
    <submittedName>
        <fullName evidence="6">IclR family transcriptional regulator</fullName>
    </submittedName>
</protein>
<reference evidence="6 7" key="1">
    <citation type="submission" date="2019-08" db="EMBL/GenBank/DDBJ databases">
        <title>In-depth cultivation of the pig gut microbiome towards novel bacterial diversity and tailored functional studies.</title>
        <authorList>
            <person name="Wylensek D."/>
            <person name="Hitch T.C.A."/>
            <person name="Clavel T."/>
        </authorList>
    </citation>
    <scope>NUCLEOTIDE SEQUENCE [LARGE SCALE GENOMIC DNA]</scope>
    <source>
        <strain evidence="6 7">SM-530-WT-4B</strain>
    </source>
</reference>
<dbReference type="PROSITE" id="PS51077">
    <property type="entry name" value="HTH_ICLR"/>
    <property type="match status" value="1"/>
</dbReference>
<accession>A0A6L5YBH1</accession>
<gene>
    <name evidence="6" type="ORF">FYJ74_05040</name>
</gene>
<feature type="domain" description="IclR-ED" evidence="5">
    <location>
        <begin position="73"/>
        <end position="271"/>
    </location>
</feature>